<name>A0A1W1BBZ1_9ZZZZ</name>
<organism evidence="1">
    <name type="scientific">hydrothermal vent metagenome</name>
    <dbReference type="NCBI Taxonomy" id="652676"/>
    <lineage>
        <taxon>unclassified sequences</taxon>
        <taxon>metagenomes</taxon>
        <taxon>ecological metagenomes</taxon>
    </lineage>
</organism>
<gene>
    <name evidence="1" type="ORF">MNB_SV-9-323</name>
</gene>
<proteinExistence type="predicted"/>
<dbReference type="EMBL" id="FPHG01000008">
    <property type="protein sequence ID" value="SFV51120.1"/>
    <property type="molecule type" value="Genomic_DNA"/>
</dbReference>
<accession>A0A1W1BBZ1</accession>
<sequence>MPKIDKIISFDISSDFGMFKKPDVNTPAYFTFNIIPKTQILGILGAVIGLGGYSQMKESDNYPEFYRELQDLLIGIVPYGNKGVYQKRLIKYNNTVGYANKDGGTLNIIEQTLIEPKYKIYIGLDLSKESHQKLNEFLDEKVVQYEYIPYMGKNEFKLDIDEVKHFEDIQEFTPNDEFAIFSLFPNIDNEALKKSEALRDPFDSSMSESYFYYFERLPIELDKLNQYQYENFAYTNAKMISNSEFVKKLTLFLIDEKIICLY</sequence>
<evidence type="ECO:0000313" key="1">
    <source>
        <dbReference type="EMBL" id="SFV51120.1"/>
    </source>
</evidence>
<protein>
    <submittedName>
        <fullName evidence="1">CRISPR-associated protein, Cas5h family</fullName>
    </submittedName>
</protein>
<dbReference type="AlphaFoldDB" id="A0A1W1BBZ1"/>
<reference evidence="1" key="1">
    <citation type="submission" date="2016-10" db="EMBL/GenBank/DDBJ databases">
        <authorList>
            <person name="de Groot N.N."/>
        </authorList>
    </citation>
    <scope>NUCLEOTIDE SEQUENCE</scope>
</reference>
<dbReference type="NCBIfam" id="TIGR02592">
    <property type="entry name" value="cas_Cas5h"/>
    <property type="match status" value="1"/>
</dbReference>
<dbReference type="InterPro" id="IPR013421">
    <property type="entry name" value="CRISPR-assoc_prot_Cas5_HALMA"/>
</dbReference>